<feature type="region of interest" description="Disordered" evidence="1">
    <location>
        <begin position="138"/>
        <end position="157"/>
    </location>
</feature>
<dbReference type="InterPro" id="IPR000618">
    <property type="entry name" value="Insect_cuticle"/>
</dbReference>
<evidence type="ECO:0000313" key="3">
    <source>
        <dbReference type="Proteomes" id="UP001458880"/>
    </source>
</evidence>
<gene>
    <name evidence="2" type="ORF">QE152_g35882</name>
</gene>
<evidence type="ECO:0000256" key="1">
    <source>
        <dbReference type="SAM" id="MobiDB-lite"/>
    </source>
</evidence>
<dbReference type="EMBL" id="JASPKY010000613">
    <property type="protein sequence ID" value="KAK9687948.1"/>
    <property type="molecule type" value="Genomic_DNA"/>
</dbReference>
<proteinExistence type="predicted"/>
<reference evidence="2 3" key="1">
    <citation type="journal article" date="2024" name="BMC Genomics">
        <title>De novo assembly and annotation of Popillia japonica's genome with initial clues to its potential as an invasive pest.</title>
        <authorList>
            <person name="Cucini C."/>
            <person name="Boschi S."/>
            <person name="Funari R."/>
            <person name="Cardaioli E."/>
            <person name="Iannotti N."/>
            <person name="Marturano G."/>
            <person name="Paoli F."/>
            <person name="Bruttini M."/>
            <person name="Carapelli A."/>
            <person name="Frati F."/>
            <person name="Nardi F."/>
        </authorList>
    </citation>
    <scope>NUCLEOTIDE SEQUENCE [LARGE SCALE GENOMIC DNA]</scope>
    <source>
        <strain evidence="2">DMR45628</strain>
    </source>
</reference>
<comment type="caution">
    <text evidence="2">The sequence shown here is derived from an EMBL/GenBank/DDBJ whole genome shotgun (WGS) entry which is preliminary data.</text>
</comment>
<dbReference type="AlphaFoldDB" id="A0AAW1IDY6"/>
<dbReference type="Pfam" id="PF00379">
    <property type="entry name" value="Chitin_bind_4"/>
    <property type="match status" value="1"/>
</dbReference>
<dbReference type="InterPro" id="IPR050468">
    <property type="entry name" value="Cuticle_Struct_Prot"/>
</dbReference>
<accession>A0AAW1IDY6</accession>
<protein>
    <submittedName>
        <fullName evidence="2">Uncharacterized protein</fullName>
    </submittedName>
</protein>
<feature type="region of interest" description="Disordered" evidence="1">
    <location>
        <begin position="229"/>
        <end position="249"/>
    </location>
</feature>
<organism evidence="2 3">
    <name type="scientific">Popillia japonica</name>
    <name type="common">Japanese beetle</name>
    <dbReference type="NCBI Taxonomy" id="7064"/>
    <lineage>
        <taxon>Eukaryota</taxon>
        <taxon>Metazoa</taxon>
        <taxon>Ecdysozoa</taxon>
        <taxon>Arthropoda</taxon>
        <taxon>Hexapoda</taxon>
        <taxon>Insecta</taxon>
        <taxon>Pterygota</taxon>
        <taxon>Neoptera</taxon>
        <taxon>Endopterygota</taxon>
        <taxon>Coleoptera</taxon>
        <taxon>Polyphaga</taxon>
        <taxon>Scarabaeiformia</taxon>
        <taxon>Scarabaeidae</taxon>
        <taxon>Rutelinae</taxon>
        <taxon>Popillia</taxon>
    </lineage>
</organism>
<dbReference type="GO" id="GO:0008010">
    <property type="term" value="F:structural constituent of chitin-based larval cuticle"/>
    <property type="evidence" value="ECO:0007669"/>
    <property type="project" value="TreeGrafter"/>
</dbReference>
<evidence type="ECO:0000313" key="2">
    <source>
        <dbReference type="EMBL" id="KAK9687948.1"/>
    </source>
</evidence>
<dbReference type="PANTHER" id="PTHR10380:SF2">
    <property type="entry name" value="AGAP003037-PA"/>
    <property type="match status" value="1"/>
</dbReference>
<keyword evidence="3" id="KW-1185">Reference proteome</keyword>
<sequence>MHNNERFFHNTDRRRHLKPTRRRNLVGVCDSMLTMRCSLCLAFFTLAVLSHTYAQGPPRLNIPGAVLVSQGKPRPRIQQSFSDQPIRIRRPIPNAISAPIRETRPVVEELEDEPVQEISSSFDDEVAKLGISTLQSAVNQAVADDEPEPPRPVQFRPERPVPVLRQDLREAPRPRPAPIQARPAPISVSKPLFRDNLVNVRPAIREEAVPVRRPVQRPAVVQEQFRQAPVRANPAPRPQPQYEEEDDRRAYRNRKPPVQILRKYRTDNEDGSITWGYENDDGTFKEETIGIDCITRGKYGYTDPDGVRREYTYETGGRCEDPDEELPVEPQLVQSQVPQKNIKKVYRLSA</sequence>
<dbReference type="Proteomes" id="UP001458880">
    <property type="component" value="Unassembled WGS sequence"/>
</dbReference>
<dbReference type="PANTHER" id="PTHR10380">
    <property type="entry name" value="CUTICLE PROTEIN"/>
    <property type="match status" value="1"/>
</dbReference>
<dbReference type="GO" id="GO:0062129">
    <property type="term" value="C:chitin-based extracellular matrix"/>
    <property type="evidence" value="ECO:0007669"/>
    <property type="project" value="TreeGrafter"/>
</dbReference>
<name>A0AAW1IDY6_POPJA</name>